<gene>
    <name evidence="1" type="ORF">B0T20DRAFT_234605</name>
</gene>
<name>A0AAE0PDI3_SORBR</name>
<keyword evidence="2" id="KW-1185">Reference proteome</keyword>
<dbReference type="AlphaFoldDB" id="A0AAE0PDI3"/>
<comment type="caution">
    <text evidence="1">The sequence shown here is derived from an EMBL/GenBank/DDBJ whole genome shotgun (WGS) entry which is preliminary data.</text>
</comment>
<sequence>MCSFIDRNSLQPLLPIPASQWTDTIRPVVISVALALAHARLSQQEETVASRTTDVGWTGVIGERFERFGPRLPREICHAHCTFLAHPVTSGNNTFNCITTDGDLTLWAPYCTAILPLLARDSVGSFVSFSLLSCPSPSPFRDLETCDYSDEQYTCESNFPEGELYQLASDAPARDRRVNLLSAKVEHIAELHQHTGQRSVDPHRWDLSEPAKAGCFFLLCKIMLLSITRSPSSTSIMS</sequence>
<accession>A0AAE0PDI3</accession>
<evidence type="ECO:0000313" key="1">
    <source>
        <dbReference type="EMBL" id="KAK3397895.1"/>
    </source>
</evidence>
<dbReference type="Proteomes" id="UP001281003">
    <property type="component" value="Unassembled WGS sequence"/>
</dbReference>
<evidence type="ECO:0000313" key="2">
    <source>
        <dbReference type="Proteomes" id="UP001281003"/>
    </source>
</evidence>
<reference evidence="1" key="2">
    <citation type="submission" date="2023-07" db="EMBL/GenBank/DDBJ databases">
        <authorList>
            <consortium name="Lawrence Berkeley National Laboratory"/>
            <person name="Haridas S."/>
            <person name="Hensen N."/>
            <person name="Bonometti L."/>
            <person name="Westerberg I."/>
            <person name="Brannstrom I.O."/>
            <person name="Guillou S."/>
            <person name="Cros-Aarteil S."/>
            <person name="Calhoun S."/>
            <person name="Kuo A."/>
            <person name="Mondo S."/>
            <person name="Pangilinan J."/>
            <person name="Riley R."/>
            <person name="LaButti K."/>
            <person name="Andreopoulos B."/>
            <person name="Lipzen A."/>
            <person name="Chen C."/>
            <person name="Yanf M."/>
            <person name="Daum C."/>
            <person name="Ng V."/>
            <person name="Clum A."/>
            <person name="Steindorff A."/>
            <person name="Ohm R."/>
            <person name="Martin F."/>
            <person name="Silar P."/>
            <person name="Natvig D."/>
            <person name="Lalanne C."/>
            <person name="Gautier V."/>
            <person name="Ament-velasquez S.L."/>
            <person name="Kruys A."/>
            <person name="Hutchinson M.I."/>
            <person name="Powell A.J."/>
            <person name="Barry K."/>
            <person name="Miller A.N."/>
            <person name="Grigoriev I.V."/>
            <person name="Debuchy R."/>
            <person name="Gladieux P."/>
            <person name="Thoren M.H."/>
            <person name="Johannesson H."/>
        </authorList>
    </citation>
    <scope>NUCLEOTIDE SEQUENCE</scope>
    <source>
        <strain evidence="1">FGSC 1904</strain>
    </source>
</reference>
<reference evidence="1" key="1">
    <citation type="journal article" date="2023" name="Mol. Phylogenet. Evol.">
        <title>Genome-scale phylogeny and comparative genomics of the fungal order Sordariales.</title>
        <authorList>
            <person name="Hensen N."/>
            <person name="Bonometti L."/>
            <person name="Westerberg I."/>
            <person name="Brannstrom I.O."/>
            <person name="Guillou S."/>
            <person name="Cros-Aarteil S."/>
            <person name="Calhoun S."/>
            <person name="Haridas S."/>
            <person name="Kuo A."/>
            <person name="Mondo S."/>
            <person name="Pangilinan J."/>
            <person name="Riley R."/>
            <person name="LaButti K."/>
            <person name="Andreopoulos B."/>
            <person name="Lipzen A."/>
            <person name="Chen C."/>
            <person name="Yan M."/>
            <person name="Daum C."/>
            <person name="Ng V."/>
            <person name="Clum A."/>
            <person name="Steindorff A."/>
            <person name="Ohm R.A."/>
            <person name="Martin F."/>
            <person name="Silar P."/>
            <person name="Natvig D.O."/>
            <person name="Lalanne C."/>
            <person name="Gautier V."/>
            <person name="Ament-Velasquez S.L."/>
            <person name="Kruys A."/>
            <person name="Hutchinson M.I."/>
            <person name="Powell A.J."/>
            <person name="Barry K."/>
            <person name="Miller A.N."/>
            <person name="Grigoriev I.V."/>
            <person name="Debuchy R."/>
            <person name="Gladieux P."/>
            <person name="Hiltunen Thoren M."/>
            <person name="Johannesson H."/>
        </authorList>
    </citation>
    <scope>NUCLEOTIDE SEQUENCE</scope>
    <source>
        <strain evidence="1">FGSC 1904</strain>
    </source>
</reference>
<dbReference type="EMBL" id="JAUTDP010000007">
    <property type="protein sequence ID" value="KAK3397895.1"/>
    <property type="molecule type" value="Genomic_DNA"/>
</dbReference>
<proteinExistence type="predicted"/>
<organism evidence="1 2">
    <name type="scientific">Sordaria brevicollis</name>
    <dbReference type="NCBI Taxonomy" id="83679"/>
    <lineage>
        <taxon>Eukaryota</taxon>
        <taxon>Fungi</taxon>
        <taxon>Dikarya</taxon>
        <taxon>Ascomycota</taxon>
        <taxon>Pezizomycotina</taxon>
        <taxon>Sordariomycetes</taxon>
        <taxon>Sordariomycetidae</taxon>
        <taxon>Sordariales</taxon>
        <taxon>Sordariaceae</taxon>
        <taxon>Sordaria</taxon>
    </lineage>
</organism>
<protein>
    <submittedName>
        <fullName evidence="1">Uncharacterized protein</fullName>
    </submittedName>
</protein>